<comment type="caution">
    <text evidence="2">The sequence shown here is derived from an EMBL/GenBank/DDBJ whole genome shotgun (WGS) entry which is preliminary data.</text>
</comment>
<dbReference type="STRING" id="86630.A0A367IVC0"/>
<gene>
    <name evidence="2" type="ORF">CU097_001517</name>
</gene>
<feature type="compositionally biased region" description="Polar residues" evidence="1">
    <location>
        <begin position="39"/>
        <end position="52"/>
    </location>
</feature>
<feature type="non-terminal residue" evidence="2">
    <location>
        <position position="144"/>
    </location>
</feature>
<dbReference type="Proteomes" id="UP000252139">
    <property type="component" value="Unassembled WGS sequence"/>
</dbReference>
<dbReference type="EMBL" id="PJQL01003346">
    <property type="protein sequence ID" value="RCH81643.1"/>
    <property type="molecule type" value="Genomic_DNA"/>
</dbReference>
<keyword evidence="3" id="KW-1185">Reference proteome</keyword>
<reference evidence="2 3" key="1">
    <citation type="journal article" date="2018" name="G3 (Bethesda)">
        <title>Phylogenetic and Phylogenomic Definition of Rhizopus Species.</title>
        <authorList>
            <person name="Gryganskyi A.P."/>
            <person name="Golan J."/>
            <person name="Dolatabadi S."/>
            <person name="Mondo S."/>
            <person name="Robb S."/>
            <person name="Idnurm A."/>
            <person name="Muszewska A."/>
            <person name="Steczkiewicz K."/>
            <person name="Masonjones S."/>
            <person name="Liao H.L."/>
            <person name="Gajdeczka M.T."/>
            <person name="Anike F."/>
            <person name="Vuek A."/>
            <person name="Anishchenko I.M."/>
            <person name="Voigt K."/>
            <person name="de Hoog G.S."/>
            <person name="Smith M.E."/>
            <person name="Heitman J."/>
            <person name="Vilgalys R."/>
            <person name="Stajich J.E."/>
        </authorList>
    </citation>
    <scope>NUCLEOTIDE SEQUENCE [LARGE SCALE GENOMIC DNA]</scope>
    <source>
        <strain evidence="2 3">CBS 357.93</strain>
    </source>
</reference>
<evidence type="ECO:0000313" key="2">
    <source>
        <dbReference type="EMBL" id="RCH81643.1"/>
    </source>
</evidence>
<feature type="region of interest" description="Disordered" evidence="1">
    <location>
        <begin position="1"/>
        <end position="52"/>
    </location>
</feature>
<proteinExistence type="predicted"/>
<feature type="compositionally biased region" description="Basic and acidic residues" evidence="1">
    <location>
        <begin position="117"/>
        <end position="132"/>
    </location>
</feature>
<dbReference type="OrthoDB" id="5595797at2759"/>
<feature type="region of interest" description="Disordered" evidence="1">
    <location>
        <begin position="116"/>
        <end position="144"/>
    </location>
</feature>
<organism evidence="2 3">
    <name type="scientific">Rhizopus azygosporus</name>
    <name type="common">Rhizopus microsporus var. azygosporus</name>
    <dbReference type="NCBI Taxonomy" id="86630"/>
    <lineage>
        <taxon>Eukaryota</taxon>
        <taxon>Fungi</taxon>
        <taxon>Fungi incertae sedis</taxon>
        <taxon>Mucoromycota</taxon>
        <taxon>Mucoromycotina</taxon>
        <taxon>Mucoromycetes</taxon>
        <taxon>Mucorales</taxon>
        <taxon>Mucorineae</taxon>
        <taxon>Rhizopodaceae</taxon>
        <taxon>Rhizopus</taxon>
    </lineage>
</organism>
<evidence type="ECO:0000256" key="1">
    <source>
        <dbReference type="SAM" id="MobiDB-lite"/>
    </source>
</evidence>
<evidence type="ECO:0000313" key="3">
    <source>
        <dbReference type="Proteomes" id="UP000252139"/>
    </source>
</evidence>
<feature type="compositionally biased region" description="Basic and acidic residues" evidence="1">
    <location>
        <begin position="1"/>
        <end position="19"/>
    </location>
</feature>
<accession>A0A367IVC0</accession>
<sequence length="144" mass="16161">MNQDPKEQQQEPSQEDQKQQEQSTSPKEEEQQEQPTTPGNLEQSTNDVLTAAASQLQQLTPEETQALIHATAQAMGVSNNYQQLFSTIDSTNVVLAASIVAAAAAASATNNNNNNLLKRELMNQKVRADNRERKKRWRQQNEER</sequence>
<dbReference type="AlphaFoldDB" id="A0A367IVC0"/>
<protein>
    <submittedName>
        <fullName evidence="2">Uncharacterized protein</fullName>
    </submittedName>
</protein>
<name>A0A367IVC0_RHIAZ</name>